<organism evidence="2 3">
    <name type="scientific">Aegilops tauschii subsp. strangulata</name>
    <name type="common">Goatgrass</name>
    <dbReference type="NCBI Taxonomy" id="200361"/>
    <lineage>
        <taxon>Eukaryota</taxon>
        <taxon>Viridiplantae</taxon>
        <taxon>Streptophyta</taxon>
        <taxon>Embryophyta</taxon>
        <taxon>Tracheophyta</taxon>
        <taxon>Spermatophyta</taxon>
        <taxon>Magnoliopsida</taxon>
        <taxon>Liliopsida</taxon>
        <taxon>Poales</taxon>
        <taxon>Poaceae</taxon>
        <taxon>BOP clade</taxon>
        <taxon>Pooideae</taxon>
        <taxon>Triticodae</taxon>
        <taxon>Triticeae</taxon>
        <taxon>Triticinae</taxon>
        <taxon>Aegilops</taxon>
    </lineage>
</organism>
<evidence type="ECO:0000256" key="1">
    <source>
        <dbReference type="SAM" id="Phobius"/>
    </source>
</evidence>
<feature type="transmembrane region" description="Helical" evidence="1">
    <location>
        <begin position="31"/>
        <end position="60"/>
    </location>
</feature>
<keyword evidence="1" id="KW-1133">Transmembrane helix</keyword>
<keyword evidence="1" id="KW-0472">Membrane</keyword>
<reference evidence="2" key="3">
    <citation type="journal article" date="2017" name="Nature">
        <title>Genome sequence of the progenitor of the wheat D genome Aegilops tauschii.</title>
        <authorList>
            <person name="Luo M.C."/>
            <person name="Gu Y.Q."/>
            <person name="Puiu D."/>
            <person name="Wang H."/>
            <person name="Twardziok S.O."/>
            <person name="Deal K.R."/>
            <person name="Huo N."/>
            <person name="Zhu T."/>
            <person name="Wang L."/>
            <person name="Wang Y."/>
            <person name="McGuire P.E."/>
            <person name="Liu S."/>
            <person name="Long H."/>
            <person name="Ramasamy R.K."/>
            <person name="Rodriguez J.C."/>
            <person name="Van S.L."/>
            <person name="Yuan L."/>
            <person name="Wang Z."/>
            <person name="Xia Z."/>
            <person name="Xiao L."/>
            <person name="Anderson O.D."/>
            <person name="Ouyang S."/>
            <person name="Liang Y."/>
            <person name="Zimin A.V."/>
            <person name="Pertea G."/>
            <person name="Qi P."/>
            <person name="Bennetzen J.L."/>
            <person name="Dai X."/>
            <person name="Dawson M.W."/>
            <person name="Muller H.G."/>
            <person name="Kugler K."/>
            <person name="Rivarola-Duarte L."/>
            <person name="Spannagl M."/>
            <person name="Mayer K.F.X."/>
            <person name="Lu F.H."/>
            <person name="Bevan M.W."/>
            <person name="Leroy P."/>
            <person name="Li P."/>
            <person name="You F.M."/>
            <person name="Sun Q."/>
            <person name="Liu Z."/>
            <person name="Lyons E."/>
            <person name="Wicker T."/>
            <person name="Salzberg S.L."/>
            <person name="Devos K.M."/>
            <person name="Dvorak J."/>
        </authorList>
    </citation>
    <scope>NUCLEOTIDE SEQUENCE [LARGE SCALE GENOMIC DNA]</scope>
    <source>
        <strain evidence="2">cv. AL8/78</strain>
    </source>
</reference>
<keyword evidence="1" id="KW-0812">Transmembrane</keyword>
<sequence length="69" mass="8034">CFDYMLSLCDRYLCICLSWAREWSCPPATMWLALLLYSCITFIHEACYMFVIAGLATVCFRLKLFEGCI</sequence>
<evidence type="ECO:0000313" key="2">
    <source>
        <dbReference type="EnsemblPlants" id="AET3Gv20624100.2"/>
    </source>
</evidence>
<dbReference type="EnsemblPlants" id="AET3Gv20624100.2">
    <property type="protein sequence ID" value="AET3Gv20624100.2"/>
    <property type="gene ID" value="AET3Gv20624100"/>
</dbReference>
<reference evidence="3" key="1">
    <citation type="journal article" date="2014" name="Science">
        <title>Ancient hybridizations among the ancestral genomes of bread wheat.</title>
        <authorList>
            <consortium name="International Wheat Genome Sequencing Consortium,"/>
            <person name="Marcussen T."/>
            <person name="Sandve S.R."/>
            <person name="Heier L."/>
            <person name="Spannagl M."/>
            <person name="Pfeifer M."/>
            <person name="Jakobsen K.S."/>
            <person name="Wulff B.B."/>
            <person name="Steuernagel B."/>
            <person name="Mayer K.F."/>
            <person name="Olsen O.A."/>
        </authorList>
    </citation>
    <scope>NUCLEOTIDE SEQUENCE [LARGE SCALE GENOMIC DNA]</scope>
    <source>
        <strain evidence="3">cv. AL8/78</strain>
    </source>
</reference>
<proteinExistence type="predicted"/>
<reference evidence="3" key="2">
    <citation type="journal article" date="2017" name="Nat. Plants">
        <title>The Aegilops tauschii genome reveals multiple impacts of transposons.</title>
        <authorList>
            <person name="Zhao G."/>
            <person name="Zou C."/>
            <person name="Li K."/>
            <person name="Wang K."/>
            <person name="Li T."/>
            <person name="Gao L."/>
            <person name="Zhang X."/>
            <person name="Wang H."/>
            <person name="Yang Z."/>
            <person name="Liu X."/>
            <person name="Jiang W."/>
            <person name="Mao L."/>
            <person name="Kong X."/>
            <person name="Jiao Y."/>
            <person name="Jia J."/>
        </authorList>
    </citation>
    <scope>NUCLEOTIDE SEQUENCE [LARGE SCALE GENOMIC DNA]</scope>
    <source>
        <strain evidence="3">cv. AL8/78</strain>
    </source>
</reference>
<reference evidence="2" key="4">
    <citation type="submission" date="2019-03" db="UniProtKB">
        <authorList>
            <consortium name="EnsemblPlants"/>
        </authorList>
    </citation>
    <scope>IDENTIFICATION</scope>
</reference>
<dbReference type="Gramene" id="AET3Gv20624100.2">
    <property type="protein sequence ID" value="AET3Gv20624100.2"/>
    <property type="gene ID" value="AET3Gv20624100"/>
</dbReference>
<dbReference type="Proteomes" id="UP000015105">
    <property type="component" value="Chromosome 3D"/>
</dbReference>
<name>A0A453FA96_AEGTS</name>
<keyword evidence="3" id="KW-1185">Reference proteome</keyword>
<dbReference type="AlphaFoldDB" id="A0A453FA96"/>
<accession>A0A453FA96</accession>
<protein>
    <submittedName>
        <fullName evidence="2">Uncharacterized protein</fullName>
    </submittedName>
</protein>
<evidence type="ECO:0000313" key="3">
    <source>
        <dbReference type="Proteomes" id="UP000015105"/>
    </source>
</evidence>
<reference evidence="2" key="5">
    <citation type="journal article" date="2021" name="G3 (Bethesda)">
        <title>Aegilops tauschii genome assembly Aet v5.0 features greater sequence contiguity and improved annotation.</title>
        <authorList>
            <person name="Wang L."/>
            <person name="Zhu T."/>
            <person name="Rodriguez J.C."/>
            <person name="Deal K.R."/>
            <person name="Dubcovsky J."/>
            <person name="McGuire P.E."/>
            <person name="Lux T."/>
            <person name="Spannagl M."/>
            <person name="Mayer K.F.X."/>
            <person name="Baldrich P."/>
            <person name="Meyers B.C."/>
            <person name="Huo N."/>
            <person name="Gu Y.Q."/>
            <person name="Zhou H."/>
            <person name="Devos K.M."/>
            <person name="Bennetzen J.L."/>
            <person name="Unver T."/>
            <person name="Budak H."/>
            <person name="Gulick P.J."/>
            <person name="Galiba G."/>
            <person name="Kalapos B."/>
            <person name="Nelson D.R."/>
            <person name="Li P."/>
            <person name="You F.M."/>
            <person name="Luo M.C."/>
            <person name="Dvorak J."/>
        </authorList>
    </citation>
    <scope>NUCLEOTIDE SEQUENCE [LARGE SCALE GENOMIC DNA]</scope>
    <source>
        <strain evidence="2">cv. AL8/78</strain>
    </source>
</reference>